<comment type="similarity">
    <text evidence="2">Belongs to the mab-21 family.</text>
</comment>
<keyword evidence="6" id="KW-0812">Transmembrane</keyword>
<evidence type="ECO:0000313" key="7">
    <source>
        <dbReference type="Proteomes" id="UP000504606"/>
    </source>
</evidence>
<evidence type="ECO:0000256" key="5">
    <source>
        <dbReference type="SAM" id="MobiDB-lite"/>
    </source>
</evidence>
<keyword evidence="3" id="KW-0547">Nucleotide-binding</keyword>
<evidence type="ECO:0000256" key="6">
    <source>
        <dbReference type="SAM" id="Phobius"/>
    </source>
</evidence>
<dbReference type="OrthoDB" id="8196146at2759"/>
<evidence type="ECO:0000256" key="3">
    <source>
        <dbReference type="ARBA" id="ARBA00023134"/>
    </source>
</evidence>
<evidence type="ECO:0000256" key="1">
    <source>
        <dbReference type="ARBA" id="ARBA00001936"/>
    </source>
</evidence>
<keyword evidence="4" id="KW-0464">Manganese</keyword>
<evidence type="ECO:0000256" key="4">
    <source>
        <dbReference type="ARBA" id="ARBA00023211"/>
    </source>
</evidence>
<protein>
    <submittedName>
        <fullName evidence="8">Cyclic GMP-AMP synthase-like receptor</fullName>
    </submittedName>
</protein>
<dbReference type="InterPro" id="IPR024810">
    <property type="entry name" value="MAB21L/cGLR"/>
</dbReference>
<dbReference type="GO" id="GO:0005525">
    <property type="term" value="F:GTP binding"/>
    <property type="evidence" value="ECO:0007669"/>
    <property type="project" value="UniProtKB-KW"/>
</dbReference>
<dbReference type="Gene3D" id="1.10.1410.40">
    <property type="match status" value="1"/>
</dbReference>
<dbReference type="KEGG" id="foc:113208616"/>
<keyword evidence="6" id="KW-1133">Transmembrane helix</keyword>
<accession>A0A6J1SJN1</accession>
<dbReference type="AlphaFoldDB" id="A0A6J1SJN1"/>
<organism evidence="7 8">
    <name type="scientific">Frankliniella occidentalis</name>
    <name type="common">Western flower thrips</name>
    <name type="synonym">Euthrips occidentalis</name>
    <dbReference type="NCBI Taxonomy" id="133901"/>
    <lineage>
        <taxon>Eukaryota</taxon>
        <taxon>Metazoa</taxon>
        <taxon>Ecdysozoa</taxon>
        <taxon>Arthropoda</taxon>
        <taxon>Hexapoda</taxon>
        <taxon>Insecta</taxon>
        <taxon>Pterygota</taxon>
        <taxon>Neoptera</taxon>
        <taxon>Paraneoptera</taxon>
        <taxon>Thysanoptera</taxon>
        <taxon>Terebrantia</taxon>
        <taxon>Thripoidea</taxon>
        <taxon>Thripidae</taxon>
        <taxon>Frankliniella</taxon>
    </lineage>
</organism>
<comment type="cofactor">
    <cofactor evidence="1">
        <name>Mn(2+)</name>
        <dbReference type="ChEBI" id="CHEBI:29035"/>
    </cofactor>
</comment>
<dbReference type="Gene3D" id="3.30.460.90">
    <property type="match status" value="1"/>
</dbReference>
<evidence type="ECO:0000256" key="2">
    <source>
        <dbReference type="ARBA" id="ARBA00008307"/>
    </source>
</evidence>
<dbReference type="RefSeq" id="XP_026281474.1">
    <property type="nucleotide sequence ID" value="XM_026425689.2"/>
</dbReference>
<feature type="region of interest" description="Disordered" evidence="5">
    <location>
        <begin position="390"/>
        <end position="413"/>
    </location>
</feature>
<reference evidence="8" key="1">
    <citation type="submission" date="2025-08" db="UniProtKB">
        <authorList>
            <consortium name="RefSeq"/>
        </authorList>
    </citation>
    <scope>IDENTIFICATION</scope>
    <source>
        <tissue evidence="8">Whole organism</tissue>
    </source>
</reference>
<keyword evidence="6" id="KW-0472">Membrane</keyword>
<dbReference type="PANTHER" id="PTHR10656:SF42">
    <property type="entry name" value="CYCLIC GMP-AMP SYNTHASE-LIKE PROTEIN-RELATED"/>
    <property type="match status" value="1"/>
</dbReference>
<keyword evidence="3" id="KW-0342">GTP-binding</keyword>
<dbReference type="PANTHER" id="PTHR10656">
    <property type="entry name" value="CELL FATE DETERMINING PROTEIN MAB21-RELATED"/>
    <property type="match status" value="1"/>
</dbReference>
<keyword evidence="7" id="KW-1185">Reference proteome</keyword>
<dbReference type="Proteomes" id="UP000504606">
    <property type="component" value="Unplaced"/>
</dbReference>
<name>A0A6J1SJN1_FRAOC</name>
<sequence>MTAIPHLDRNVKEYLDNVPRLKMDKNKYVLELVELLDLYLLNVMEEEDHLYKILCVQPERVCNDYNTLKTVSPFNIQLNILMSLPFNHSDIQVEEGDGGFIKLKLSSASDDKMQICSKISVAAFNRGIQNSLLRHVNTLWRDKDNYFQSMGFLKWFSSVVDKSLALAGPIPNYKIVRLQNNSRVTLRIQDEGQCTEIFVHLLPVFSLPINKLPESLYSKLPQDSSCNEWMAECCSNEVSDPQLWATSFWQHEKKVIKEHNLKPFIQILKGVRDIHCEKTKNEWNLLTNNHIRNLVMISHKQNLINFQNVSEGKILLDLLLILRNHLVSSEGLPSFWDGTRNLLCGMTGFQKSSLARLVTRSMKDLQNPNSPKFFGLETYAHAPVPALNTWVERPPQLPSDSASRRNEQISSNPQTCSLASLNVELRNERSPSAKTELVQKNGNNNGMWWIVAGVATVAIAALAGSAILPKRKKNDD</sequence>
<gene>
    <name evidence="8" type="primary">LOC113208616</name>
</gene>
<dbReference type="GeneID" id="113208616"/>
<proteinExistence type="inferred from homology"/>
<feature type="transmembrane region" description="Helical" evidence="6">
    <location>
        <begin position="447"/>
        <end position="468"/>
    </location>
</feature>
<dbReference type="SMART" id="SM01265">
    <property type="entry name" value="Mab-21"/>
    <property type="match status" value="1"/>
</dbReference>
<evidence type="ECO:0000313" key="8">
    <source>
        <dbReference type="RefSeq" id="XP_026281474.1"/>
    </source>
</evidence>